<evidence type="ECO:0000313" key="8">
    <source>
        <dbReference type="EMBL" id="HCE18500.1"/>
    </source>
</evidence>
<evidence type="ECO:0000259" key="7">
    <source>
        <dbReference type="PROSITE" id="PS52029"/>
    </source>
</evidence>
<keyword evidence="4 6" id="KW-0573">Peptidoglycan synthesis</keyword>
<dbReference type="GO" id="GO:0018104">
    <property type="term" value="P:peptidoglycan-protein cross-linking"/>
    <property type="evidence" value="ECO:0007669"/>
    <property type="project" value="TreeGrafter"/>
</dbReference>
<feature type="active site" description="Nucleophile" evidence="6">
    <location>
        <position position="80"/>
    </location>
</feature>
<evidence type="ECO:0000256" key="3">
    <source>
        <dbReference type="ARBA" id="ARBA00022960"/>
    </source>
</evidence>
<gene>
    <name evidence="8" type="ORF">DEQ80_11630</name>
</gene>
<dbReference type="CDD" id="cd16913">
    <property type="entry name" value="YkuD_like"/>
    <property type="match status" value="1"/>
</dbReference>
<dbReference type="GO" id="GO:0016740">
    <property type="term" value="F:transferase activity"/>
    <property type="evidence" value="ECO:0007669"/>
    <property type="project" value="UniProtKB-KW"/>
</dbReference>
<feature type="active site" description="Proton donor/acceptor" evidence="6">
    <location>
        <position position="64"/>
    </location>
</feature>
<dbReference type="Gene3D" id="2.40.440.10">
    <property type="entry name" value="L,D-transpeptidase catalytic domain-like"/>
    <property type="match status" value="1"/>
</dbReference>
<dbReference type="UniPathway" id="UPA00219"/>
<feature type="domain" description="L,D-TPase catalytic" evidence="7">
    <location>
        <begin position="1"/>
        <end position="104"/>
    </location>
</feature>
<comment type="pathway">
    <text evidence="1 6">Cell wall biogenesis; peptidoglycan biosynthesis.</text>
</comment>
<dbReference type="Proteomes" id="UP000264141">
    <property type="component" value="Unassembled WGS sequence"/>
</dbReference>
<dbReference type="PANTHER" id="PTHR30582:SF2">
    <property type="entry name" value="L,D-TRANSPEPTIDASE YCIB-RELATED"/>
    <property type="match status" value="1"/>
</dbReference>
<keyword evidence="2" id="KW-0808">Transferase</keyword>
<name>A0A3D1JIU7_9CHLR</name>
<proteinExistence type="predicted"/>
<dbReference type="GO" id="GO:0008360">
    <property type="term" value="P:regulation of cell shape"/>
    <property type="evidence" value="ECO:0007669"/>
    <property type="project" value="UniProtKB-UniRule"/>
</dbReference>
<dbReference type="PROSITE" id="PS52029">
    <property type="entry name" value="LD_TPASE"/>
    <property type="match status" value="1"/>
</dbReference>
<dbReference type="GO" id="GO:0005576">
    <property type="term" value="C:extracellular region"/>
    <property type="evidence" value="ECO:0007669"/>
    <property type="project" value="TreeGrafter"/>
</dbReference>
<dbReference type="EMBL" id="DPBP01000044">
    <property type="protein sequence ID" value="HCE18500.1"/>
    <property type="molecule type" value="Genomic_DNA"/>
</dbReference>
<dbReference type="GO" id="GO:0071972">
    <property type="term" value="F:peptidoglycan L,D-transpeptidase activity"/>
    <property type="evidence" value="ECO:0007669"/>
    <property type="project" value="TreeGrafter"/>
</dbReference>
<sequence length="105" mass="12198">MVYAYEGDRLVNSFLVSTGTWQHPTVTGQFRIYVKYRYTDMSGPGYYLRDVPYTMYFYKGYGLHGTYWHSNFGTPMSHGCVNLRTEDAAWLFDWASVGTPVNVHE</sequence>
<dbReference type="InterPro" id="IPR050979">
    <property type="entry name" value="LD-transpeptidase"/>
</dbReference>
<comment type="caution">
    <text evidence="8">The sequence shown here is derived from an EMBL/GenBank/DDBJ whole genome shotgun (WGS) entry which is preliminary data.</text>
</comment>
<evidence type="ECO:0000313" key="9">
    <source>
        <dbReference type="Proteomes" id="UP000264141"/>
    </source>
</evidence>
<protein>
    <recommendedName>
        <fullName evidence="7">L,D-TPase catalytic domain-containing protein</fullName>
    </recommendedName>
</protein>
<dbReference type="InterPro" id="IPR005490">
    <property type="entry name" value="LD_TPept_cat_dom"/>
</dbReference>
<evidence type="ECO:0000256" key="6">
    <source>
        <dbReference type="PROSITE-ProRule" id="PRU01373"/>
    </source>
</evidence>
<reference evidence="8 9" key="1">
    <citation type="journal article" date="2018" name="Nat. Biotechnol.">
        <title>A standardized bacterial taxonomy based on genome phylogeny substantially revises the tree of life.</title>
        <authorList>
            <person name="Parks D.H."/>
            <person name="Chuvochina M."/>
            <person name="Waite D.W."/>
            <person name="Rinke C."/>
            <person name="Skarshewski A."/>
            <person name="Chaumeil P.A."/>
            <person name="Hugenholtz P."/>
        </authorList>
    </citation>
    <scope>NUCLEOTIDE SEQUENCE [LARGE SCALE GENOMIC DNA]</scope>
    <source>
        <strain evidence="8">UBA8781</strain>
    </source>
</reference>
<keyword evidence="5 6" id="KW-0961">Cell wall biogenesis/degradation</keyword>
<evidence type="ECO:0000256" key="2">
    <source>
        <dbReference type="ARBA" id="ARBA00022679"/>
    </source>
</evidence>
<evidence type="ECO:0000256" key="1">
    <source>
        <dbReference type="ARBA" id="ARBA00004752"/>
    </source>
</evidence>
<dbReference type="InterPro" id="IPR038063">
    <property type="entry name" value="Transpep_catalytic_dom"/>
</dbReference>
<evidence type="ECO:0000256" key="5">
    <source>
        <dbReference type="ARBA" id="ARBA00023316"/>
    </source>
</evidence>
<dbReference type="PANTHER" id="PTHR30582">
    <property type="entry name" value="L,D-TRANSPEPTIDASE"/>
    <property type="match status" value="1"/>
</dbReference>
<accession>A0A3D1JIU7</accession>
<evidence type="ECO:0000256" key="4">
    <source>
        <dbReference type="ARBA" id="ARBA00022984"/>
    </source>
</evidence>
<dbReference type="GO" id="GO:0071555">
    <property type="term" value="P:cell wall organization"/>
    <property type="evidence" value="ECO:0007669"/>
    <property type="project" value="UniProtKB-UniRule"/>
</dbReference>
<organism evidence="8 9">
    <name type="scientific">Anaerolinea thermolimosa</name>
    <dbReference type="NCBI Taxonomy" id="229919"/>
    <lineage>
        <taxon>Bacteria</taxon>
        <taxon>Bacillati</taxon>
        <taxon>Chloroflexota</taxon>
        <taxon>Anaerolineae</taxon>
        <taxon>Anaerolineales</taxon>
        <taxon>Anaerolineaceae</taxon>
        <taxon>Anaerolinea</taxon>
    </lineage>
</organism>
<keyword evidence="3 6" id="KW-0133">Cell shape</keyword>
<dbReference type="SUPFAM" id="SSF141523">
    <property type="entry name" value="L,D-transpeptidase catalytic domain-like"/>
    <property type="match status" value="1"/>
</dbReference>
<dbReference type="AlphaFoldDB" id="A0A3D1JIU7"/>
<dbReference type="Pfam" id="PF03734">
    <property type="entry name" value="YkuD"/>
    <property type="match status" value="1"/>
</dbReference>
<dbReference type="STRING" id="229919.GCA_001050195_02852"/>